<dbReference type="OrthoDB" id="276348at2"/>
<keyword evidence="2" id="KW-1133">Transmembrane helix</keyword>
<keyword evidence="5" id="KW-1185">Reference proteome</keyword>
<dbReference type="AlphaFoldDB" id="A0A518GZZ1"/>
<dbReference type="EMBL" id="CP036426">
    <property type="protein sequence ID" value="QDV34153.1"/>
    <property type="molecule type" value="Genomic_DNA"/>
</dbReference>
<feature type="transmembrane region" description="Helical" evidence="2">
    <location>
        <begin position="289"/>
        <end position="308"/>
    </location>
</feature>
<reference evidence="4 5" key="1">
    <citation type="submission" date="2019-02" db="EMBL/GenBank/DDBJ databases">
        <title>Deep-cultivation of Planctomycetes and their phenomic and genomic characterization uncovers novel biology.</title>
        <authorList>
            <person name="Wiegand S."/>
            <person name="Jogler M."/>
            <person name="Boedeker C."/>
            <person name="Pinto D."/>
            <person name="Vollmers J."/>
            <person name="Rivas-Marin E."/>
            <person name="Kohn T."/>
            <person name="Peeters S.H."/>
            <person name="Heuer A."/>
            <person name="Rast P."/>
            <person name="Oberbeckmann S."/>
            <person name="Bunk B."/>
            <person name="Jeske O."/>
            <person name="Meyerdierks A."/>
            <person name="Storesund J.E."/>
            <person name="Kallscheuer N."/>
            <person name="Luecker S."/>
            <person name="Lage O.M."/>
            <person name="Pohl T."/>
            <person name="Merkel B.J."/>
            <person name="Hornburger P."/>
            <person name="Mueller R.-W."/>
            <person name="Bruemmer F."/>
            <person name="Labrenz M."/>
            <person name="Spormann A.M."/>
            <person name="Op den Camp H."/>
            <person name="Overmann J."/>
            <person name="Amann R."/>
            <person name="Jetten M.S.M."/>
            <person name="Mascher T."/>
            <person name="Medema M.H."/>
            <person name="Devos D.P."/>
            <person name="Kaster A.-K."/>
            <person name="Ovreas L."/>
            <person name="Rohde M."/>
            <person name="Galperin M.Y."/>
            <person name="Jogler C."/>
        </authorList>
    </citation>
    <scope>NUCLEOTIDE SEQUENCE [LARGE SCALE GENOMIC DNA]</scope>
    <source>
        <strain evidence="4 5">ElP</strain>
    </source>
</reference>
<accession>A0A518GZZ1</accession>
<evidence type="ECO:0000313" key="5">
    <source>
        <dbReference type="Proteomes" id="UP000317835"/>
    </source>
</evidence>
<sequence>MATSWFYRDGDNTEVGPYTPRQFAELVRLGEITPVTKVRRDGRRWHPAGKVRGLMEHVAATQIAAAEPAAAADTDPPWESLGGNGAGNEDANDAGPAEASPVPGGSVMDLQISFGAMKVRPWSVRAVWEAGGERKLVRLNRNVPPVARLEQADDATKRAVLHRIAVYAAVASPVRISTRFFGAVVTRLMGEAEDVGPQAEAVAAALERAVARGTVGDEDRACILGQVAIPGPSLHSRPSPAVAVIEGPSAPRRGIVTRNGLPCCANCGRQVSLRRGYCRSCGQAVNDPLTMILIRVAAIFLAIVMGAIKKSLN</sequence>
<dbReference type="Proteomes" id="UP000317835">
    <property type="component" value="Chromosome"/>
</dbReference>
<protein>
    <recommendedName>
        <fullName evidence="3">GYF domain-containing protein</fullName>
    </recommendedName>
</protein>
<evidence type="ECO:0000313" key="4">
    <source>
        <dbReference type="EMBL" id="QDV34153.1"/>
    </source>
</evidence>
<keyword evidence="2" id="KW-0472">Membrane</keyword>
<keyword evidence="2" id="KW-0812">Transmembrane</keyword>
<dbReference type="Pfam" id="PF14237">
    <property type="entry name" value="GYF_2"/>
    <property type="match status" value="1"/>
</dbReference>
<proteinExistence type="predicted"/>
<dbReference type="InterPro" id="IPR025640">
    <property type="entry name" value="GYF_2"/>
</dbReference>
<feature type="region of interest" description="Disordered" evidence="1">
    <location>
        <begin position="66"/>
        <end position="101"/>
    </location>
</feature>
<name>A0A518GZZ1_9BACT</name>
<gene>
    <name evidence="4" type="ORF">ElP_20360</name>
</gene>
<organism evidence="4 5">
    <name type="scientific">Tautonia plasticadhaerens</name>
    <dbReference type="NCBI Taxonomy" id="2527974"/>
    <lineage>
        <taxon>Bacteria</taxon>
        <taxon>Pseudomonadati</taxon>
        <taxon>Planctomycetota</taxon>
        <taxon>Planctomycetia</taxon>
        <taxon>Isosphaerales</taxon>
        <taxon>Isosphaeraceae</taxon>
        <taxon>Tautonia</taxon>
    </lineage>
</organism>
<dbReference type="KEGG" id="tpla:ElP_20360"/>
<dbReference type="RefSeq" id="WP_145268839.1">
    <property type="nucleotide sequence ID" value="NZ_CP036426.1"/>
</dbReference>
<evidence type="ECO:0000256" key="2">
    <source>
        <dbReference type="SAM" id="Phobius"/>
    </source>
</evidence>
<evidence type="ECO:0000256" key="1">
    <source>
        <dbReference type="SAM" id="MobiDB-lite"/>
    </source>
</evidence>
<evidence type="ECO:0000259" key="3">
    <source>
        <dbReference type="Pfam" id="PF14237"/>
    </source>
</evidence>
<feature type="domain" description="GYF" evidence="3">
    <location>
        <begin position="5"/>
        <end position="54"/>
    </location>
</feature>